<dbReference type="NCBIfam" id="NF005701">
    <property type="entry name" value="PRK07512.1"/>
    <property type="match status" value="1"/>
</dbReference>
<dbReference type="SUPFAM" id="SSF51905">
    <property type="entry name" value="FAD/NAD(P)-binding domain"/>
    <property type="match status" value="1"/>
</dbReference>
<dbReference type="EC" id="1.4.3.16" evidence="4 10"/>
<evidence type="ECO:0000313" key="16">
    <source>
        <dbReference type="Proteomes" id="UP000191987"/>
    </source>
</evidence>
<dbReference type="Gene3D" id="1.20.58.100">
    <property type="entry name" value="Fumarate reductase/succinate dehydrogenase flavoprotein-like, C-terminal domain"/>
    <property type="match status" value="1"/>
</dbReference>
<dbReference type="InterPro" id="IPR003953">
    <property type="entry name" value="FAD-dep_OxRdtase_2_FAD-bd"/>
</dbReference>
<evidence type="ECO:0000313" key="15">
    <source>
        <dbReference type="EMBL" id="CUX46763.1"/>
    </source>
</evidence>
<keyword evidence="8 11" id="KW-0560">Oxidoreductase</keyword>
<evidence type="ECO:0000256" key="8">
    <source>
        <dbReference type="ARBA" id="ARBA00023002"/>
    </source>
</evidence>
<dbReference type="Pfam" id="PF02910">
    <property type="entry name" value="Succ_DH_flav_C"/>
    <property type="match status" value="1"/>
</dbReference>
<dbReference type="RefSeq" id="WP_080819978.1">
    <property type="nucleotide sequence ID" value="NZ_LT009749.1"/>
</dbReference>
<sequence length="523" mass="54104">MSERLPSHTGWTVIVGSGIAGLMAALTLAPQPVLLLTRGVLGGETSSAWAQGGIAASLGPDDRAALHLADTLAAGDGLCDEDLAVEIISAAPAVIDALERAGVRFDRDASDNYVFGLEAAHSRRRILHAEGDGSGATIVRALAAAVLRTPSITVLEGTEVRRLLTEDGVIAGLACIGPKGCFTLPASQVVLATGGLGGLYEATTNPPGNFGQGIMLAARAGAILADMEFVQFHPTALSSPRRPLALVSEAVRGEGALLLNENGERFMAAVPGAELASRDIVARAIDREILRGGKVFLDARKALGSGFSARFPSIDMLCREAGIDPARELVPVRPAVHYHMGGVATDGRGQSSVPGLWVAGETACTGLHGANRLASNSLLEAAAMGMRAAQDIAGRQAYAGKQAADIAALPVPDFPAADLSPVRPIVSRHLGIVRHAEGLTGAIRDLLPLAERNGPASDPALVALAIAVFAALRTESRGAHFRDDFPEKHATATRRRLNLSDVLTIAHEFSSSSHSSASLARSA</sequence>
<dbReference type="Gene3D" id="3.50.50.60">
    <property type="entry name" value="FAD/NAD(P)-binding domain"/>
    <property type="match status" value="1"/>
</dbReference>
<keyword evidence="7 11" id="KW-0274">FAD</keyword>
<dbReference type="InterPro" id="IPR036188">
    <property type="entry name" value="FAD/NAD-bd_sf"/>
</dbReference>
<comment type="pathway">
    <text evidence="2 11">Cofactor biosynthesis; NAD(+) biosynthesis; iminoaspartate from L-aspartate (oxidase route): step 1/1.</text>
</comment>
<evidence type="ECO:0000256" key="7">
    <source>
        <dbReference type="ARBA" id="ARBA00022827"/>
    </source>
</evidence>
<dbReference type="InterPro" id="IPR005288">
    <property type="entry name" value="NadB"/>
</dbReference>
<dbReference type="PRINTS" id="PR00368">
    <property type="entry name" value="FADPNR"/>
</dbReference>
<comment type="cofactor">
    <cofactor evidence="1 11">
        <name>FAD</name>
        <dbReference type="ChEBI" id="CHEBI:57692"/>
    </cofactor>
</comment>
<dbReference type="GO" id="GO:0005737">
    <property type="term" value="C:cytoplasm"/>
    <property type="evidence" value="ECO:0007669"/>
    <property type="project" value="UniProtKB-SubCell"/>
</dbReference>
<evidence type="ECO:0000256" key="10">
    <source>
        <dbReference type="NCBIfam" id="TIGR00551"/>
    </source>
</evidence>
<name>A0A1S7R4N2_9HYPH</name>
<dbReference type="AlphaFoldDB" id="A0A1S7R4N2"/>
<feature type="transmembrane region" description="Helical" evidence="12">
    <location>
        <begin position="12"/>
        <end position="29"/>
    </location>
</feature>
<dbReference type="GO" id="GO:0008734">
    <property type="term" value="F:L-aspartate oxidase activity"/>
    <property type="evidence" value="ECO:0007669"/>
    <property type="project" value="UniProtKB-UniRule"/>
</dbReference>
<evidence type="ECO:0000256" key="4">
    <source>
        <dbReference type="ARBA" id="ARBA00012173"/>
    </source>
</evidence>
<keyword evidence="6 11" id="KW-0662">Pyridine nucleotide biosynthesis</keyword>
<evidence type="ECO:0000256" key="1">
    <source>
        <dbReference type="ARBA" id="ARBA00001974"/>
    </source>
</evidence>
<dbReference type="FunFam" id="3.90.700.10:FF:000002">
    <property type="entry name" value="L-aspartate oxidase"/>
    <property type="match status" value="1"/>
</dbReference>
<organism evidence="15 16">
    <name type="scientific">Agrobacterium deltaense Zutra 3/1</name>
    <dbReference type="NCBI Taxonomy" id="1183427"/>
    <lineage>
        <taxon>Bacteria</taxon>
        <taxon>Pseudomonadati</taxon>
        <taxon>Pseudomonadota</taxon>
        <taxon>Alphaproteobacteria</taxon>
        <taxon>Hyphomicrobiales</taxon>
        <taxon>Rhizobiaceae</taxon>
        <taxon>Rhizobium/Agrobacterium group</taxon>
        <taxon>Agrobacterium</taxon>
    </lineage>
</organism>
<dbReference type="NCBIfam" id="TIGR00551">
    <property type="entry name" value="nadB"/>
    <property type="match status" value="1"/>
</dbReference>
<keyword evidence="12" id="KW-0472">Membrane</keyword>
<evidence type="ECO:0000256" key="2">
    <source>
        <dbReference type="ARBA" id="ARBA00004950"/>
    </source>
</evidence>
<dbReference type="InterPro" id="IPR037099">
    <property type="entry name" value="Fum_R/Succ_DH_flav-like_C_sf"/>
</dbReference>
<protein>
    <recommendedName>
        <fullName evidence="4 10">L-aspartate oxidase</fullName>
        <ecNumber evidence="4 10">1.4.3.16</ecNumber>
    </recommendedName>
</protein>
<feature type="domain" description="Fumarate reductase/succinate dehydrogenase flavoprotein-like C-terminal" evidence="14">
    <location>
        <begin position="462"/>
        <end position="490"/>
    </location>
</feature>
<accession>A0A1S7R4N2</accession>
<dbReference type="Proteomes" id="UP000191987">
    <property type="component" value="Unassembled WGS sequence"/>
</dbReference>
<evidence type="ECO:0000259" key="13">
    <source>
        <dbReference type="Pfam" id="PF00890"/>
    </source>
</evidence>
<comment type="subcellular location">
    <subcellularLocation>
        <location evidence="11">Cytoplasm</location>
    </subcellularLocation>
</comment>
<reference evidence="15 16" key="1">
    <citation type="submission" date="2016-01" db="EMBL/GenBank/DDBJ databases">
        <authorList>
            <person name="Oliw E.H."/>
        </authorList>
    </citation>
    <scope>NUCLEOTIDE SEQUENCE [LARGE SCALE GENOMIC DNA]</scope>
    <source>
        <strain evidence="15 16">Zutra 3-1</strain>
    </source>
</reference>
<dbReference type="PANTHER" id="PTHR42716">
    <property type="entry name" value="L-ASPARTATE OXIDASE"/>
    <property type="match status" value="1"/>
</dbReference>
<evidence type="ECO:0000256" key="6">
    <source>
        <dbReference type="ARBA" id="ARBA00022642"/>
    </source>
</evidence>
<evidence type="ECO:0000256" key="12">
    <source>
        <dbReference type="SAM" id="Phobius"/>
    </source>
</evidence>
<evidence type="ECO:0000259" key="14">
    <source>
        <dbReference type="Pfam" id="PF02910"/>
    </source>
</evidence>
<comment type="similarity">
    <text evidence="3 11">Belongs to the FAD-dependent oxidoreductase 2 family. NadB subfamily.</text>
</comment>
<dbReference type="InterPro" id="IPR015939">
    <property type="entry name" value="Fum_Rdtase/Succ_DH_flav-like_C"/>
</dbReference>
<dbReference type="SUPFAM" id="SSF46977">
    <property type="entry name" value="Succinate dehydrogenase/fumarate reductase flavoprotein C-terminal domain"/>
    <property type="match status" value="1"/>
</dbReference>
<proteinExistence type="inferred from homology"/>
<keyword evidence="12" id="KW-0812">Transmembrane</keyword>
<dbReference type="EMBL" id="FBWG01000030">
    <property type="protein sequence ID" value="CUX46763.1"/>
    <property type="molecule type" value="Genomic_DNA"/>
</dbReference>
<dbReference type="SUPFAM" id="SSF56425">
    <property type="entry name" value="Succinate dehydrogenase/fumarate reductase flavoprotein, catalytic domain"/>
    <property type="match status" value="1"/>
</dbReference>
<evidence type="ECO:0000256" key="11">
    <source>
        <dbReference type="RuleBase" id="RU362049"/>
    </source>
</evidence>
<feature type="domain" description="FAD-dependent oxidoreductase 2 FAD-binding" evidence="13">
    <location>
        <begin position="13"/>
        <end position="378"/>
    </location>
</feature>
<evidence type="ECO:0000256" key="5">
    <source>
        <dbReference type="ARBA" id="ARBA00022630"/>
    </source>
</evidence>
<comment type="catalytic activity">
    <reaction evidence="9">
        <text>L-aspartate + O2 = iminosuccinate + H2O2</text>
        <dbReference type="Rhea" id="RHEA:25876"/>
        <dbReference type="ChEBI" id="CHEBI:15379"/>
        <dbReference type="ChEBI" id="CHEBI:16240"/>
        <dbReference type="ChEBI" id="CHEBI:29991"/>
        <dbReference type="ChEBI" id="CHEBI:77875"/>
        <dbReference type="EC" id="1.4.3.16"/>
    </reaction>
    <physiologicalReaction direction="left-to-right" evidence="9">
        <dbReference type="Rhea" id="RHEA:25877"/>
    </physiologicalReaction>
</comment>
<dbReference type="InterPro" id="IPR027477">
    <property type="entry name" value="Succ_DH/fumarate_Rdtase_cat_sf"/>
</dbReference>
<gene>
    <name evidence="15" type="primary">nadB</name>
    <name evidence="15" type="ORF">AGR7C_Lc120150</name>
</gene>
<dbReference type="UniPathway" id="UPA00253">
    <property type="reaction ID" value="UER00326"/>
</dbReference>
<comment type="function">
    <text evidence="11">Catalyzes the oxidation of L-aspartate to iminoaspartate.</text>
</comment>
<dbReference type="GO" id="GO:0034628">
    <property type="term" value="P:'de novo' NAD+ biosynthetic process from L-aspartate"/>
    <property type="evidence" value="ECO:0007669"/>
    <property type="project" value="TreeGrafter"/>
</dbReference>
<evidence type="ECO:0000256" key="9">
    <source>
        <dbReference type="ARBA" id="ARBA00048305"/>
    </source>
</evidence>
<evidence type="ECO:0000256" key="3">
    <source>
        <dbReference type="ARBA" id="ARBA00008562"/>
    </source>
</evidence>
<dbReference type="PANTHER" id="PTHR42716:SF2">
    <property type="entry name" value="L-ASPARTATE OXIDASE, CHLOROPLASTIC"/>
    <property type="match status" value="1"/>
</dbReference>
<keyword evidence="12" id="KW-1133">Transmembrane helix</keyword>
<dbReference type="Pfam" id="PF00890">
    <property type="entry name" value="FAD_binding_2"/>
    <property type="match status" value="1"/>
</dbReference>
<dbReference type="Gene3D" id="3.90.700.10">
    <property type="entry name" value="Succinate dehydrogenase/fumarate reductase flavoprotein, catalytic domain"/>
    <property type="match status" value="1"/>
</dbReference>
<keyword evidence="5 11" id="KW-0285">Flavoprotein</keyword>